<evidence type="ECO:0008006" key="3">
    <source>
        <dbReference type="Google" id="ProtNLM"/>
    </source>
</evidence>
<organism evidence="2">
    <name type="scientific">Methylobacterium bullatum</name>
    <dbReference type="NCBI Taxonomy" id="570505"/>
    <lineage>
        <taxon>Bacteria</taxon>
        <taxon>Pseudomonadati</taxon>
        <taxon>Pseudomonadota</taxon>
        <taxon>Alphaproteobacteria</taxon>
        <taxon>Hyphomicrobiales</taxon>
        <taxon>Methylobacteriaceae</taxon>
        <taxon>Methylobacterium</taxon>
    </lineage>
</organism>
<dbReference type="AlphaFoldDB" id="A0A679J0X3"/>
<feature type="signal peptide" evidence="1">
    <location>
        <begin position="1"/>
        <end position="46"/>
    </location>
</feature>
<proteinExistence type="predicted"/>
<accession>A0A679J0X3</accession>
<keyword evidence="1" id="KW-0732">Signal</keyword>
<dbReference type="InterPro" id="IPR025737">
    <property type="entry name" value="FApF"/>
</dbReference>
<protein>
    <recommendedName>
        <fullName evidence="3">Phenol degradation protein meta</fullName>
    </recommendedName>
</protein>
<name>A0A679J0X3_9HYPH</name>
<sequence>MTKQMIELPKRIRARTKNRAAGRARFVRHAALSLATLAGLSGPATAYDLPNLNLGSTSFLDGAPPAGPGWYPTQYLQVYSAGRLTDNRGRSLGLPRQDISVFASLTQLLYISPVKIGSGALGLDIIVPAIISSSADDGLGGAALKAQQGIGDLLIGPFIQFDPIMGEKGPLFFGRIEAQMILPTGRYDVTAAVNPGSNFFSFNPYVAGTLFLTPDWTVSARFHYLWNASNDRPNVGFGPAVLSTQAGQALHANFASEVSVTKELKIGVNGYWLQQISDTLANGVAVPGRRERVFALGPGALWALNKDNFLFFNAYQEFGAQNRPEGQRYTMRWVGHFN</sequence>
<gene>
    <name evidence="2" type="ORF">MBUL_03432</name>
</gene>
<evidence type="ECO:0000313" key="2">
    <source>
        <dbReference type="EMBL" id="CAA2105924.1"/>
    </source>
</evidence>
<dbReference type="Pfam" id="PF13557">
    <property type="entry name" value="Phenol_MetA_deg"/>
    <property type="match status" value="1"/>
</dbReference>
<feature type="chain" id="PRO_5025571842" description="Phenol degradation protein meta" evidence="1">
    <location>
        <begin position="47"/>
        <end position="338"/>
    </location>
</feature>
<dbReference type="EMBL" id="LR743504">
    <property type="protein sequence ID" value="CAA2105924.1"/>
    <property type="molecule type" value="Genomic_DNA"/>
</dbReference>
<evidence type="ECO:0000256" key="1">
    <source>
        <dbReference type="SAM" id="SignalP"/>
    </source>
</evidence>
<reference evidence="2" key="1">
    <citation type="submission" date="2019-12" db="EMBL/GenBank/DDBJ databases">
        <authorList>
            <person name="Cremers G."/>
        </authorList>
    </citation>
    <scope>NUCLEOTIDE SEQUENCE</scope>
    <source>
        <strain evidence="2">Mbul1</strain>
    </source>
</reference>